<dbReference type="InterPro" id="IPR054105">
    <property type="entry name" value="WHD_NrtR"/>
</dbReference>
<dbReference type="SUPFAM" id="SSF55811">
    <property type="entry name" value="Nudix"/>
    <property type="match status" value="1"/>
</dbReference>
<dbReference type="InterPro" id="IPR036388">
    <property type="entry name" value="WH-like_DNA-bd_sf"/>
</dbReference>
<dbReference type="EMBL" id="BSUJ01000001">
    <property type="protein sequence ID" value="GMA18912.1"/>
    <property type="molecule type" value="Genomic_DNA"/>
</dbReference>
<dbReference type="PANTHER" id="PTHR43736">
    <property type="entry name" value="ADP-RIBOSE PYROPHOSPHATASE"/>
    <property type="match status" value="1"/>
</dbReference>
<evidence type="ECO:0000313" key="6">
    <source>
        <dbReference type="Proteomes" id="UP001157109"/>
    </source>
</evidence>
<dbReference type="PANTHER" id="PTHR43736:SF4">
    <property type="entry name" value="SLR1690 PROTEIN"/>
    <property type="match status" value="1"/>
</dbReference>
<dbReference type="PRINTS" id="PR00502">
    <property type="entry name" value="NUDIXFAMILY"/>
</dbReference>
<dbReference type="InterPro" id="IPR000086">
    <property type="entry name" value="NUDIX_hydrolase_dom"/>
</dbReference>
<dbReference type="InterPro" id="IPR020476">
    <property type="entry name" value="Nudix_hydrolase"/>
</dbReference>
<evidence type="ECO:0000256" key="2">
    <source>
        <dbReference type="ARBA" id="ARBA00022801"/>
    </source>
</evidence>
<dbReference type="Pfam" id="PF00293">
    <property type="entry name" value="NUDIX"/>
    <property type="match status" value="1"/>
</dbReference>
<dbReference type="PROSITE" id="PS00893">
    <property type="entry name" value="NUDIX_BOX"/>
    <property type="match status" value="1"/>
</dbReference>
<evidence type="ECO:0000259" key="4">
    <source>
        <dbReference type="PROSITE" id="PS51462"/>
    </source>
</evidence>
<comment type="caution">
    <text evidence="5">The sequence shown here is derived from an EMBL/GenBank/DDBJ whole genome shotgun (WGS) entry which is preliminary data.</text>
</comment>
<dbReference type="Gene3D" id="1.10.10.10">
    <property type="entry name" value="Winged helix-like DNA-binding domain superfamily/Winged helix DNA-binding domain"/>
    <property type="match status" value="1"/>
</dbReference>
<evidence type="ECO:0000313" key="5">
    <source>
        <dbReference type="EMBL" id="GMA18912.1"/>
    </source>
</evidence>
<dbReference type="Gene3D" id="3.90.79.10">
    <property type="entry name" value="Nucleoside Triphosphate Pyrophosphohydrolase"/>
    <property type="match status" value="1"/>
</dbReference>
<dbReference type="Proteomes" id="UP001157109">
    <property type="component" value="Unassembled WGS sequence"/>
</dbReference>
<dbReference type="SUPFAM" id="SSF46785">
    <property type="entry name" value="Winged helix' DNA-binding domain"/>
    <property type="match status" value="1"/>
</dbReference>
<sequence length="232" mass="25840">MSRPPTSPTAFGVTTDLVVFTMHEGIWEVLLVRRSEDPYRGRLALPGGFVEAGEDLEDAAYRELREEAGVEPHHVVLEQLRTYGTPGRDERMRVVTVAWLAFGADLPMPVAGVDVASAEWVPVDSVDPSTLAFDHGEILRDGVERCRAKLEYTNLATSFCDPEFTVAELRQVYERVWGVRLDPRNFHRKVTGVPGFLVESGQRTTRGGGRPAMIYRAGDQLRLHPPVMRPGS</sequence>
<reference evidence="6" key="1">
    <citation type="journal article" date="2019" name="Int. J. Syst. Evol. Microbiol.">
        <title>The Global Catalogue of Microorganisms (GCM) 10K type strain sequencing project: providing services to taxonomists for standard genome sequencing and annotation.</title>
        <authorList>
            <consortium name="The Broad Institute Genomics Platform"/>
            <consortium name="The Broad Institute Genome Sequencing Center for Infectious Disease"/>
            <person name="Wu L."/>
            <person name="Ma J."/>
        </authorList>
    </citation>
    <scope>NUCLEOTIDE SEQUENCE [LARGE SCALE GENOMIC DNA]</scope>
    <source>
        <strain evidence="6">NBRC 105830</strain>
    </source>
</reference>
<dbReference type="GO" id="GO:0016787">
    <property type="term" value="F:hydrolase activity"/>
    <property type="evidence" value="ECO:0007669"/>
    <property type="project" value="UniProtKB-KW"/>
</dbReference>
<dbReference type="InterPro" id="IPR020084">
    <property type="entry name" value="NUDIX_hydrolase_CS"/>
</dbReference>
<keyword evidence="2 3" id="KW-0378">Hydrolase</keyword>
<comment type="similarity">
    <text evidence="1 3">Belongs to the Nudix hydrolase family.</text>
</comment>
<organism evidence="5 6">
    <name type="scientific">Arsenicicoccus piscis</name>
    <dbReference type="NCBI Taxonomy" id="673954"/>
    <lineage>
        <taxon>Bacteria</taxon>
        <taxon>Bacillati</taxon>
        <taxon>Actinomycetota</taxon>
        <taxon>Actinomycetes</taxon>
        <taxon>Micrococcales</taxon>
        <taxon>Intrasporangiaceae</taxon>
        <taxon>Arsenicicoccus</taxon>
    </lineage>
</organism>
<dbReference type="InterPro" id="IPR036390">
    <property type="entry name" value="WH_DNA-bd_sf"/>
</dbReference>
<keyword evidence="6" id="KW-1185">Reference proteome</keyword>
<gene>
    <name evidence="5" type="ORF">GCM10025862_09330</name>
</gene>
<protein>
    <submittedName>
        <fullName evidence="5">NUDIX hydrolase</fullName>
    </submittedName>
</protein>
<proteinExistence type="inferred from homology"/>
<dbReference type="PROSITE" id="PS51462">
    <property type="entry name" value="NUDIX"/>
    <property type="match status" value="1"/>
</dbReference>
<dbReference type="Pfam" id="PF21906">
    <property type="entry name" value="WHD_NrtR"/>
    <property type="match status" value="1"/>
</dbReference>
<feature type="domain" description="Nudix hydrolase" evidence="4">
    <location>
        <begin position="10"/>
        <end position="143"/>
    </location>
</feature>
<accession>A0ABQ6HKP2</accession>
<evidence type="ECO:0000256" key="1">
    <source>
        <dbReference type="ARBA" id="ARBA00005582"/>
    </source>
</evidence>
<dbReference type="CDD" id="cd18873">
    <property type="entry name" value="NUDIX_NadM_like"/>
    <property type="match status" value="1"/>
</dbReference>
<dbReference type="InterPro" id="IPR015797">
    <property type="entry name" value="NUDIX_hydrolase-like_dom_sf"/>
</dbReference>
<evidence type="ECO:0000256" key="3">
    <source>
        <dbReference type="RuleBase" id="RU003476"/>
    </source>
</evidence>
<name>A0ABQ6HKP2_9MICO</name>